<dbReference type="EC" id="3.5.1.1" evidence="1"/>
<proteinExistence type="predicted"/>
<dbReference type="InterPro" id="IPR010349">
    <property type="entry name" value="Asparaginase_II"/>
</dbReference>
<dbReference type="PANTHER" id="PTHR42110">
    <property type="entry name" value="L-ASPARAGINASE, PUTATIVE (AFU_ORTHOLOGUE AFUA_3G11890)-RELATED"/>
    <property type="match status" value="1"/>
</dbReference>
<comment type="caution">
    <text evidence="1">The sequence shown here is derived from an EMBL/GenBank/DDBJ whole genome shotgun (WGS) entry which is preliminary data.</text>
</comment>
<keyword evidence="1" id="KW-0378">Hydrolase</keyword>
<dbReference type="EMBL" id="AUZZ01005743">
    <property type="protein sequence ID" value="EQD48412.1"/>
    <property type="molecule type" value="Genomic_DNA"/>
</dbReference>
<dbReference type="AlphaFoldDB" id="T0ZUW8"/>
<name>T0ZUW8_9ZZZZ</name>
<protein>
    <submittedName>
        <fullName evidence="1">L-asparaginase II</fullName>
        <ecNumber evidence="1">3.5.1.1</ecNumber>
    </submittedName>
</protein>
<sequence length="138" mass="14135">PTFGLAVEDFARALSHAASTDPAFRRCLAAMANHPFLVAGTGAFDTVLMESEGAHLVVKSGAAGVLAGIARDGSLAVVVKLESGSALGMAQIAARAFELLGLLGQPLAPPLAAHLAEPVRNWVGQAVGEIQPEFELSH</sequence>
<reference evidence="1" key="2">
    <citation type="journal article" date="2014" name="ISME J.">
        <title>Microbial stratification in low pH oxic and suboxic macroscopic growths along an acid mine drainage.</title>
        <authorList>
            <person name="Mendez-Garcia C."/>
            <person name="Mesa V."/>
            <person name="Sprenger R.R."/>
            <person name="Richter M."/>
            <person name="Diez M.S."/>
            <person name="Solano J."/>
            <person name="Bargiela R."/>
            <person name="Golyshina O.V."/>
            <person name="Manteca A."/>
            <person name="Ramos J.L."/>
            <person name="Gallego J.R."/>
            <person name="Llorente I."/>
            <person name="Martins Dos Santos V.A."/>
            <person name="Jensen O.N."/>
            <person name="Pelaez A.I."/>
            <person name="Sanchez J."/>
            <person name="Ferrer M."/>
        </authorList>
    </citation>
    <scope>NUCLEOTIDE SEQUENCE</scope>
</reference>
<dbReference type="PANTHER" id="PTHR42110:SF1">
    <property type="entry name" value="L-ASPARAGINASE, PUTATIVE (AFU_ORTHOLOGUE AFUA_3G11890)-RELATED"/>
    <property type="match status" value="1"/>
</dbReference>
<gene>
    <name evidence="1" type="ORF">B2A_07981</name>
</gene>
<dbReference type="GO" id="GO:0004067">
    <property type="term" value="F:asparaginase activity"/>
    <property type="evidence" value="ECO:0007669"/>
    <property type="project" value="UniProtKB-EC"/>
</dbReference>
<accession>T0ZUW8</accession>
<feature type="non-terminal residue" evidence="1">
    <location>
        <position position="1"/>
    </location>
</feature>
<dbReference type="Pfam" id="PF06089">
    <property type="entry name" value="Asparaginase_II"/>
    <property type="match status" value="1"/>
</dbReference>
<reference evidence="1" key="1">
    <citation type="submission" date="2013-08" db="EMBL/GenBank/DDBJ databases">
        <authorList>
            <person name="Mendez C."/>
            <person name="Richter M."/>
            <person name="Ferrer M."/>
            <person name="Sanchez J."/>
        </authorList>
    </citation>
    <scope>NUCLEOTIDE SEQUENCE</scope>
</reference>
<organism evidence="1">
    <name type="scientific">mine drainage metagenome</name>
    <dbReference type="NCBI Taxonomy" id="410659"/>
    <lineage>
        <taxon>unclassified sequences</taxon>
        <taxon>metagenomes</taxon>
        <taxon>ecological metagenomes</taxon>
    </lineage>
</organism>
<evidence type="ECO:0000313" key="1">
    <source>
        <dbReference type="EMBL" id="EQD48412.1"/>
    </source>
</evidence>